<comment type="caution">
    <text evidence="2">The sequence shown here is derived from an EMBL/GenBank/DDBJ whole genome shotgun (WGS) entry which is preliminary data.</text>
</comment>
<dbReference type="PANTHER" id="PTHR30337">
    <property type="entry name" value="COMPONENT OF ATP-DEPENDENT DSDNA EXONUCLEASE"/>
    <property type="match status" value="1"/>
</dbReference>
<organism evidence="2">
    <name type="scientific">bioreactor metagenome</name>
    <dbReference type="NCBI Taxonomy" id="1076179"/>
    <lineage>
        <taxon>unclassified sequences</taxon>
        <taxon>metagenomes</taxon>
        <taxon>ecological metagenomes</taxon>
    </lineage>
</organism>
<dbReference type="InterPro" id="IPR029052">
    <property type="entry name" value="Metallo-depent_PP-like"/>
</dbReference>
<dbReference type="EMBL" id="VSSQ01079446">
    <property type="protein sequence ID" value="MPN28975.1"/>
    <property type="molecule type" value="Genomic_DNA"/>
</dbReference>
<dbReference type="PANTHER" id="PTHR30337:SF0">
    <property type="entry name" value="NUCLEASE SBCCD SUBUNIT D"/>
    <property type="match status" value="1"/>
</dbReference>
<evidence type="ECO:0000313" key="2">
    <source>
        <dbReference type="EMBL" id="MPN28975.1"/>
    </source>
</evidence>
<dbReference type="Gene3D" id="3.60.21.10">
    <property type="match status" value="1"/>
</dbReference>
<feature type="domain" description="Nuclease SbcCD subunit D C-terminal" evidence="1">
    <location>
        <begin position="56"/>
        <end position="158"/>
    </location>
</feature>
<proteinExistence type="predicted"/>
<dbReference type="AlphaFoldDB" id="A0A645GQL8"/>
<evidence type="ECO:0000259" key="1">
    <source>
        <dbReference type="Pfam" id="PF12320"/>
    </source>
</evidence>
<dbReference type="Pfam" id="PF12320">
    <property type="entry name" value="SbcD_C"/>
    <property type="match status" value="1"/>
</dbReference>
<reference evidence="2" key="1">
    <citation type="submission" date="2019-08" db="EMBL/GenBank/DDBJ databases">
        <authorList>
            <person name="Kucharzyk K."/>
            <person name="Murdoch R.W."/>
            <person name="Higgins S."/>
            <person name="Loffler F."/>
        </authorList>
    </citation>
    <scope>NUCLEOTIDE SEQUENCE</scope>
</reference>
<name>A0A645GQL8_9ZZZZ</name>
<sequence>MGHLHRPQKAGFEHIRYSGSPIALSFSEASDSKEVRLIDFDAQGVTLQQSLPIPAFRQLAQITTRPDKFSEDLARFTPNPGALSAWVEVVVEDPVTGENLFELAQKQAAGRNFEVVRVVAKRSRELTGATLGEADPVNNLDEILSNPRQVFEMRLEREPGLQDEDKKALRLAFTELCEIQAHKAAELGGARMGGRP</sequence>
<dbReference type="InterPro" id="IPR026843">
    <property type="entry name" value="SbcD_C"/>
</dbReference>
<protein>
    <recommendedName>
        <fullName evidence="1">Nuclease SbcCD subunit D C-terminal domain-containing protein</fullName>
    </recommendedName>
</protein>
<dbReference type="SUPFAM" id="SSF56300">
    <property type="entry name" value="Metallo-dependent phosphatases"/>
    <property type="match status" value="1"/>
</dbReference>
<accession>A0A645GQL8</accession>
<gene>
    <name evidence="2" type="ORF">SDC9_176422</name>
</gene>
<dbReference type="InterPro" id="IPR050535">
    <property type="entry name" value="DNA_Repair-Maintenance_Comp"/>
</dbReference>